<feature type="transmembrane region" description="Helical" evidence="1">
    <location>
        <begin position="26"/>
        <end position="46"/>
    </location>
</feature>
<keyword evidence="1" id="KW-0472">Membrane</keyword>
<dbReference type="Proteomes" id="UP000759537">
    <property type="component" value="Unassembled WGS sequence"/>
</dbReference>
<dbReference type="EMBL" id="WHVB01000021">
    <property type="protein sequence ID" value="KAF8472200.1"/>
    <property type="molecule type" value="Genomic_DNA"/>
</dbReference>
<reference evidence="2" key="1">
    <citation type="submission" date="2019-10" db="EMBL/GenBank/DDBJ databases">
        <authorList>
            <consortium name="DOE Joint Genome Institute"/>
            <person name="Kuo A."/>
            <person name="Miyauchi S."/>
            <person name="Kiss E."/>
            <person name="Drula E."/>
            <person name="Kohler A."/>
            <person name="Sanchez-Garcia M."/>
            <person name="Andreopoulos B."/>
            <person name="Barry K.W."/>
            <person name="Bonito G."/>
            <person name="Buee M."/>
            <person name="Carver A."/>
            <person name="Chen C."/>
            <person name="Cichocki N."/>
            <person name="Clum A."/>
            <person name="Culley D."/>
            <person name="Crous P.W."/>
            <person name="Fauchery L."/>
            <person name="Girlanda M."/>
            <person name="Hayes R."/>
            <person name="Keri Z."/>
            <person name="LaButti K."/>
            <person name="Lipzen A."/>
            <person name="Lombard V."/>
            <person name="Magnuson J."/>
            <person name="Maillard F."/>
            <person name="Morin E."/>
            <person name="Murat C."/>
            <person name="Nolan M."/>
            <person name="Ohm R."/>
            <person name="Pangilinan J."/>
            <person name="Pereira M."/>
            <person name="Perotto S."/>
            <person name="Peter M."/>
            <person name="Riley R."/>
            <person name="Sitrit Y."/>
            <person name="Stielow B."/>
            <person name="Szollosi G."/>
            <person name="Zifcakova L."/>
            <person name="Stursova M."/>
            <person name="Spatafora J.W."/>
            <person name="Tedersoo L."/>
            <person name="Vaario L.-M."/>
            <person name="Yamada A."/>
            <person name="Yan M."/>
            <person name="Wang P."/>
            <person name="Xu J."/>
            <person name="Bruns T."/>
            <person name="Baldrian P."/>
            <person name="Vilgalys R."/>
            <person name="Henrissat B."/>
            <person name="Grigoriev I.V."/>
            <person name="Hibbett D."/>
            <person name="Nagy L.G."/>
            <person name="Martin F.M."/>
        </authorList>
    </citation>
    <scope>NUCLEOTIDE SEQUENCE</scope>
    <source>
        <strain evidence="2">Prilba</strain>
    </source>
</reference>
<evidence type="ECO:0000256" key="1">
    <source>
        <dbReference type="SAM" id="Phobius"/>
    </source>
</evidence>
<keyword evidence="3" id="KW-1185">Reference proteome</keyword>
<organism evidence="2 3">
    <name type="scientific">Russula ochroleuca</name>
    <dbReference type="NCBI Taxonomy" id="152965"/>
    <lineage>
        <taxon>Eukaryota</taxon>
        <taxon>Fungi</taxon>
        <taxon>Dikarya</taxon>
        <taxon>Basidiomycota</taxon>
        <taxon>Agaricomycotina</taxon>
        <taxon>Agaricomycetes</taxon>
        <taxon>Russulales</taxon>
        <taxon>Russulaceae</taxon>
        <taxon>Russula</taxon>
    </lineage>
</organism>
<proteinExistence type="predicted"/>
<reference evidence="2" key="2">
    <citation type="journal article" date="2020" name="Nat. Commun.">
        <title>Large-scale genome sequencing of mycorrhizal fungi provides insights into the early evolution of symbiotic traits.</title>
        <authorList>
            <person name="Miyauchi S."/>
            <person name="Kiss E."/>
            <person name="Kuo A."/>
            <person name="Drula E."/>
            <person name="Kohler A."/>
            <person name="Sanchez-Garcia M."/>
            <person name="Morin E."/>
            <person name="Andreopoulos B."/>
            <person name="Barry K.W."/>
            <person name="Bonito G."/>
            <person name="Buee M."/>
            <person name="Carver A."/>
            <person name="Chen C."/>
            <person name="Cichocki N."/>
            <person name="Clum A."/>
            <person name="Culley D."/>
            <person name="Crous P.W."/>
            <person name="Fauchery L."/>
            <person name="Girlanda M."/>
            <person name="Hayes R.D."/>
            <person name="Keri Z."/>
            <person name="LaButti K."/>
            <person name="Lipzen A."/>
            <person name="Lombard V."/>
            <person name="Magnuson J."/>
            <person name="Maillard F."/>
            <person name="Murat C."/>
            <person name="Nolan M."/>
            <person name="Ohm R.A."/>
            <person name="Pangilinan J."/>
            <person name="Pereira M.F."/>
            <person name="Perotto S."/>
            <person name="Peter M."/>
            <person name="Pfister S."/>
            <person name="Riley R."/>
            <person name="Sitrit Y."/>
            <person name="Stielow J.B."/>
            <person name="Szollosi G."/>
            <person name="Zifcakova L."/>
            <person name="Stursova M."/>
            <person name="Spatafora J.W."/>
            <person name="Tedersoo L."/>
            <person name="Vaario L.M."/>
            <person name="Yamada A."/>
            <person name="Yan M."/>
            <person name="Wang P."/>
            <person name="Xu J."/>
            <person name="Bruns T."/>
            <person name="Baldrian P."/>
            <person name="Vilgalys R."/>
            <person name="Dunand C."/>
            <person name="Henrissat B."/>
            <person name="Grigoriev I.V."/>
            <person name="Hibbett D."/>
            <person name="Nagy L.G."/>
            <person name="Martin F.M."/>
        </authorList>
    </citation>
    <scope>NUCLEOTIDE SEQUENCE</scope>
    <source>
        <strain evidence="2">Prilba</strain>
    </source>
</reference>
<dbReference type="AlphaFoldDB" id="A0A9P5JZ95"/>
<sequence length="134" mass="16100">MSGQPFLSSFRTESAQRKAWTTSLPYWSATIAWIKSNFLMLVARYWKKGWQRCRSHSRNWCIWCSCRIMRCQSFPFRFWADLPLVCNSSGWIAFQFQVYRSYFHLPLTLSPFALKIFLIPGTFHPMRWSWPSPR</sequence>
<comment type="caution">
    <text evidence="2">The sequence shown here is derived from an EMBL/GenBank/DDBJ whole genome shotgun (WGS) entry which is preliminary data.</text>
</comment>
<keyword evidence="1" id="KW-0812">Transmembrane</keyword>
<evidence type="ECO:0000313" key="2">
    <source>
        <dbReference type="EMBL" id="KAF8472200.1"/>
    </source>
</evidence>
<evidence type="ECO:0000313" key="3">
    <source>
        <dbReference type="Proteomes" id="UP000759537"/>
    </source>
</evidence>
<protein>
    <submittedName>
        <fullName evidence="2">Uncharacterized protein</fullName>
    </submittedName>
</protein>
<keyword evidence="1" id="KW-1133">Transmembrane helix</keyword>
<gene>
    <name evidence="2" type="ORF">DFH94DRAFT_767200</name>
</gene>
<name>A0A9P5JZ95_9AGAM</name>
<accession>A0A9P5JZ95</accession>